<dbReference type="InterPro" id="IPR002938">
    <property type="entry name" value="FAD-bd"/>
</dbReference>
<evidence type="ECO:0000313" key="4">
    <source>
        <dbReference type="EMBL" id="TDH68178.1"/>
    </source>
</evidence>
<dbReference type="Proteomes" id="UP000294530">
    <property type="component" value="Unassembled WGS sequence"/>
</dbReference>
<dbReference type="Gene3D" id="3.30.9.10">
    <property type="entry name" value="D-Amino Acid Oxidase, subunit A, domain 2"/>
    <property type="match status" value="1"/>
</dbReference>
<dbReference type="PANTHER" id="PTHR43004:SF6">
    <property type="entry name" value="FAD_NAD(P)-BINDING OXIDOREDUCTASE FAMILY PROTEIN"/>
    <property type="match status" value="1"/>
</dbReference>
<reference evidence="4 5" key="1">
    <citation type="journal article" date="2021" name="Genome Biol.">
        <title>AFLAP: assembly-free linkage analysis pipeline using k-mers from genome sequencing data.</title>
        <authorList>
            <person name="Fletcher K."/>
            <person name="Zhang L."/>
            <person name="Gil J."/>
            <person name="Han R."/>
            <person name="Cavanaugh K."/>
            <person name="Michelmore R."/>
        </authorList>
    </citation>
    <scope>NUCLEOTIDE SEQUENCE [LARGE SCALE GENOMIC DNA]</scope>
    <source>
        <strain evidence="4 5">SF5</strain>
    </source>
</reference>
<name>A0A976FJW0_BRELC</name>
<keyword evidence="5" id="KW-1185">Reference proteome</keyword>
<dbReference type="SUPFAM" id="SSF51905">
    <property type="entry name" value="FAD/NAD(P)-binding domain"/>
    <property type="match status" value="1"/>
</dbReference>
<dbReference type="PANTHER" id="PTHR43004">
    <property type="entry name" value="TRK SYSTEM POTASSIUM UPTAKE PROTEIN"/>
    <property type="match status" value="1"/>
</dbReference>
<evidence type="ECO:0000313" key="5">
    <source>
        <dbReference type="Proteomes" id="UP000294530"/>
    </source>
</evidence>
<dbReference type="OrthoDB" id="1716816at2759"/>
<protein>
    <recommendedName>
        <fullName evidence="3">FAD-binding domain-containing protein</fullName>
    </recommendedName>
</protein>
<gene>
    <name evidence="4" type="ORF">CCR75_004480</name>
</gene>
<comment type="caution">
    <text evidence="4">The sequence shown here is derived from an EMBL/GenBank/DDBJ whole genome shotgun (WGS) entry which is preliminary data.</text>
</comment>
<dbReference type="RefSeq" id="XP_067817677.1">
    <property type="nucleotide sequence ID" value="XM_067962566.1"/>
</dbReference>
<dbReference type="Pfam" id="PF01494">
    <property type="entry name" value="FAD_binding_3"/>
    <property type="match status" value="1"/>
</dbReference>
<dbReference type="GeneID" id="94348237"/>
<keyword evidence="2" id="KW-0274">FAD</keyword>
<dbReference type="EMBL" id="SHOA02000003">
    <property type="protein sequence ID" value="TDH68178.1"/>
    <property type="molecule type" value="Genomic_DNA"/>
</dbReference>
<dbReference type="PRINTS" id="PR00420">
    <property type="entry name" value="RNGMNOXGNASE"/>
</dbReference>
<sequence length="705" mass="78627">MHKRSRVLVVGGGPVGLSTALLLEKVFNVPTRIVERKRSPTQHPQAHFMNLRTMEVFYATIPAFHDRLLAQAASSKLWRDFIYCTGFGKDREIARIDQFGPCIPRGINDNGNSNGEDLRKSLSALSPTQFLHLPQNRFETILNDFLEENGSFVDRGVELESLKLPTDILSAPEVTLRHLDSNKLEHRSYDYVVGADGAHSLVRQLCDIDMIGTNNLQSIANVHFTSKALLEAARENPAMLYFMFNKKVVGVLIAHDLNKGEWVLQIPYFPPQESIPWDFSPAQCRDIVHSMLPVNVTVDADDIKILSVGHWHMGLRVAKQYDAGNQRVFLVGDAAHQFPPAGGFGMNTGLQDAHNLAWKLGLAIQVNDRDSTVGLDAAVFLKSYGRERRLIAQSNSQLSLRNVARTMKIPRALNLSYDNAQTLSKFINSTPLHFFSLHTQRAIAKQIMQVGKLHLGLFDEAKKAGGIGSSLGNWMRASVQDIVTRRQTLSMLFYHFDIGFSYDTISWSARAKYLMKDSALDKSAEFDTEVGCGGSIIYSPTFRVGERFPHFWCNYDNAKVSSHDMMRIVLQTKNVAKDVSNVQFVLVVGRRDAAKIISSCLFPASPAVKKYVSLVVLLSGADTGLEKIDDAVAEAKRVSTFNSILLWQVIEDESDNKAWATFMESKAVALVRPDGHIGALWKSEELDVITGELLTQSIHRAVQLT</sequence>
<dbReference type="GO" id="GO:0016709">
    <property type="term" value="F:oxidoreductase activity, acting on paired donors, with incorporation or reduction of molecular oxygen, NAD(P)H as one donor, and incorporation of one atom of oxygen"/>
    <property type="evidence" value="ECO:0007669"/>
    <property type="project" value="UniProtKB-ARBA"/>
</dbReference>
<evidence type="ECO:0000256" key="2">
    <source>
        <dbReference type="ARBA" id="ARBA00022827"/>
    </source>
</evidence>
<dbReference type="InterPro" id="IPR036188">
    <property type="entry name" value="FAD/NAD-bd_sf"/>
</dbReference>
<dbReference type="Gene3D" id="3.50.50.60">
    <property type="entry name" value="FAD/NAD(P)-binding domain"/>
    <property type="match status" value="1"/>
</dbReference>
<dbReference type="AlphaFoldDB" id="A0A976FJW0"/>
<dbReference type="KEGG" id="blac:94348237"/>
<dbReference type="GO" id="GO:0005739">
    <property type="term" value="C:mitochondrion"/>
    <property type="evidence" value="ECO:0007669"/>
    <property type="project" value="TreeGrafter"/>
</dbReference>
<proteinExistence type="predicted"/>
<feature type="domain" description="FAD-binding" evidence="3">
    <location>
        <begin position="6"/>
        <end position="395"/>
    </location>
</feature>
<evidence type="ECO:0000256" key="1">
    <source>
        <dbReference type="ARBA" id="ARBA00022630"/>
    </source>
</evidence>
<accession>A0A976FJW0</accession>
<evidence type="ECO:0000259" key="3">
    <source>
        <dbReference type="Pfam" id="PF01494"/>
    </source>
</evidence>
<organism evidence="4 5">
    <name type="scientific">Bremia lactucae</name>
    <name type="common">Lettuce downy mildew</name>
    <dbReference type="NCBI Taxonomy" id="4779"/>
    <lineage>
        <taxon>Eukaryota</taxon>
        <taxon>Sar</taxon>
        <taxon>Stramenopiles</taxon>
        <taxon>Oomycota</taxon>
        <taxon>Peronosporomycetes</taxon>
        <taxon>Peronosporales</taxon>
        <taxon>Peronosporaceae</taxon>
        <taxon>Bremia</taxon>
    </lineage>
</organism>
<dbReference type="GO" id="GO:0071949">
    <property type="term" value="F:FAD binding"/>
    <property type="evidence" value="ECO:0007669"/>
    <property type="project" value="InterPro"/>
</dbReference>
<dbReference type="GO" id="GO:0006744">
    <property type="term" value="P:ubiquinone biosynthetic process"/>
    <property type="evidence" value="ECO:0007669"/>
    <property type="project" value="TreeGrafter"/>
</dbReference>
<keyword evidence="1" id="KW-0285">Flavoprotein</keyword>
<dbReference type="InterPro" id="IPR050641">
    <property type="entry name" value="RIFMO-like"/>
</dbReference>
<dbReference type="Gene3D" id="3.40.30.120">
    <property type="match status" value="1"/>
</dbReference>